<keyword evidence="2" id="KW-1185">Reference proteome</keyword>
<dbReference type="RefSeq" id="WP_123165617.1">
    <property type="nucleotide sequence ID" value="NZ_RIAX01000007.1"/>
</dbReference>
<gene>
    <name evidence="1" type="ORF">EEX84_10630</name>
</gene>
<dbReference type="PANTHER" id="PTHR40056">
    <property type="entry name" value="HYPOTHETICAL CYTOSOLIC PROTEIN"/>
    <property type="match status" value="1"/>
</dbReference>
<evidence type="ECO:0000313" key="2">
    <source>
        <dbReference type="Proteomes" id="UP000275473"/>
    </source>
</evidence>
<protein>
    <submittedName>
        <fullName evidence="1">DUF1836 domain-containing protein</fullName>
    </submittedName>
</protein>
<reference evidence="1 2" key="1">
    <citation type="journal article" date="2018" name="Int. J. Syst. Evol. Microbiol.">
        <title>Planococcus salinus sp. nov., a moderately halophilic bacterium isolated from a saline-alkali soil.</title>
        <authorList>
            <person name="Gan L."/>
        </authorList>
    </citation>
    <scope>NUCLEOTIDE SEQUENCE [LARGE SCALE GENOMIC DNA]</scope>
    <source>
        <strain evidence="1 2">LCB217</strain>
    </source>
</reference>
<dbReference type="OrthoDB" id="3191472at2"/>
<dbReference type="AlphaFoldDB" id="A0A3M8P643"/>
<organism evidence="1 2">
    <name type="scientific">Planococcus salinus</name>
    <dbReference type="NCBI Taxonomy" id="1848460"/>
    <lineage>
        <taxon>Bacteria</taxon>
        <taxon>Bacillati</taxon>
        <taxon>Bacillota</taxon>
        <taxon>Bacilli</taxon>
        <taxon>Bacillales</taxon>
        <taxon>Caryophanaceae</taxon>
        <taxon>Planococcus</taxon>
    </lineage>
</organism>
<name>A0A3M8P643_9BACL</name>
<evidence type="ECO:0000313" key="1">
    <source>
        <dbReference type="EMBL" id="RNF39149.1"/>
    </source>
</evidence>
<dbReference type="EMBL" id="RIAX01000007">
    <property type="protein sequence ID" value="RNF39149.1"/>
    <property type="molecule type" value="Genomic_DNA"/>
</dbReference>
<dbReference type="Proteomes" id="UP000275473">
    <property type="component" value="Unassembled WGS sequence"/>
</dbReference>
<sequence length="192" mass="21972">MDKAEKLADSIALHNRIEVEDIPKIDLYSDQVIQLFENSFAVSKRHEDEKILTKTMINNYAKGKLFYPIDSKKYSRNHVMLINMIYQMKSVLSINDVKKTLEGINDKAVQQEGSLESFYRSYLKVQQDNGDVFTAGLSRHMETAANVLPNEENDSELEKVLLIASLAHMSKLYKRAAEKLVDDLRKGEDGSR</sequence>
<accession>A0A3M8P643</accession>
<comment type="caution">
    <text evidence="1">The sequence shown here is derived from an EMBL/GenBank/DDBJ whole genome shotgun (WGS) entry which is preliminary data.</text>
</comment>
<dbReference type="Pfam" id="PF08876">
    <property type="entry name" value="DUF1836"/>
    <property type="match status" value="1"/>
</dbReference>
<dbReference type="PANTHER" id="PTHR40056:SF1">
    <property type="entry name" value="DUF1836 DOMAIN-CONTAINING PROTEIN"/>
    <property type="match status" value="1"/>
</dbReference>
<proteinExistence type="predicted"/>
<dbReference type="InterPro" id="IPR014975">
    <property type="entry name" value="DUF1836"/>
</dbReference>